<evidence type="ECO:0000259" key="2">
    <source>
        <dbReference type="Pfam" id="PF09084"/>
    </source>
</evidence>
<dbReference type="Proteomes" id="UP000199520">
    <property type="component" value="Unassembled WGS sequence"/>
</dbReference>
<dbReference type="Gene3D" id="3.40.190.10">
    <property type="entry name" value="Periplasmic binding protein-like II"/>
    <property type="match status" value="2"/>
</dbReference>
<dbReference type="InterPro" id="IPR015168">
    <property type="entry name" value="SsuA/THI5"/>
</dbReference>
<keyword evidence="1" id="KW-0812">Transmembrane</keyword>
<proteinExistence type="predicted"/>
<keyword evidence="1" id="KW-1133">Transmembrane helix</keyword>
<evidence type="ECO:0000256" key="1">
    <source>
        <dbReference type="SAM" id="Phobius"/>
    </source>
</evidence>
<dbReference type="PANTHER" id="PTHR30024">
    <property type="entry name" value="ALIPHATIC SULFONATES-BINDING PROTEIN-RELATED"/>
    <property type="match status" value="1"/>
</dbReference>
<keyword evidence="4" id="KW-1185">Reference proteome</keyword>
<name>A0A1I4GQN9_9FIRM</name>
<protein>
    <submittedName>
        <fullName evidence="3">ABC-type nitrate/sulfonate/bicarbonate transport system, substrate-binding protein</fullName>
    </submittedName>
</protein>
<evidence type="ECO:0000313" key="3">
    <source>
        <dbReference type="EMBL" id="SFL31820.1"/>
    </source>
</evidence>
<dbReference type="AlphaFoldDB" id="A0A1I4GQN9"/>
<dbReference type="STRING" id="1123291.SAMN04490355_100194"/>
<feature type="domain" description="SsuA/THI5-like" evidence="2">
    <location>
        <begin position="196"/>
        <end position="301"/>
    </location>
</feature>
<dbReference type="SUPFAM" id="SSF53850">
    <property type="entry name" value="Periplasmic binding protein-like II"/>
    <property type="match status" value="1"/>
</dbReference>
<accession>A0A1I4GQN9</accession>
<feature type="transmembrane region" description="Helical" evidence="1">
    <location>
        <begin position="21"/>
        <end position="41"/>
    </location>
</feature>
<gene>
    <name evidence="3" type="ORF">SAMN04490355_100194</name>
</gene>
<dbReference type="EMBL" id="FOTS01000001">
    <property type="protein sequence ID" value="SFL31820.1"/>
    <property type="molecule type" value="Genomic_DNA"/>
</dbReference>
<feature type="domain" description="SsuA/THI5-like" evidence="2">
    <location>
        <begin position="76"/>
        <end position="138"/>
    </location>
</feature>
<keyword evidence="1" id="KW-0472">Membrane</keyword>
<dbReference type="Pfam" id="PF09084">
    <property type="entry name" value="NMT1"/>
    <property type="match status" value="2"/>
</dbReference>
<reference evidence="4" key="1">
    <citation type="submission" date="2016-10" db="EMBL/GenBank/DDBJ databases">
        <authorList>
            <person name="Varghese N."/>
            <person name="Submissions S."/>
        </authorList>
    </citation>
    <scope>NUCLEOTIDE SEQUENCE [LARGE SCALE GENOMIC DNA]</scope>
    <source>
        <strain evidence="4">DSM 13327</strain>
    </source>
</reference>
<evidence type="ECO:0000313" key="4">
    <source>
        <dbReference type="Proteomes" id="UP000199520"/>
    </source>
</evidence>
<sequence length="360" mass="39001">MTCVVNEKVVRGMKMAEKKTIKKILGGIIGLAVIGLVAYGANLGNKHAAAGNEATAASNEGLFPIRTISQTACGSTPWIVTDQLGFFKEEGLQVVYTGDTQPNQIVPSILNGSNDVSGAHPNTLAVAIAGGAKIKGVVRAGIDPTPDKDPKLRHMNWYINPNVNPDIHTFADLNKLPGQVKFSLITPNQCSDFLGNSIADKNNVSRSKIEWITMPDVQAVQALKQGLVTVAGVHPPFYKSMEDAGMVKIADSLDAGVGVAGGIGYYYFTTDFIEKHPDIIKKFARAIAKGQKWANDHPEEARKMTEDWIHVPVNATHYYATDTKIIESEIDPWLKDLENSGVLPKGKIKPSDMVIHTFDN</sequence>
<organism evidence="3 4">
    <name type="scientific">Pelosinus propionicus DSM 13327</name>
    <dbReference type="NCBI Taxonomy" id="1123291"/>
    <lineage>
        <taxon>Bacteria</taxon>
        <taxon>Bacillati</taxon>
        <taxon>Bacillota</taxon>
        <taxon>Negativicutes</taxon>
        <taxon>Selenomonadales</taxon>
        <taxon>Sporomusaceae</taxon>
        <taxon>Pelosinus</taxon>
    </lineage>
</organism>